<dbReference type="Proteomes" id="UP001476798">
    <property type="component" value="Unassembled WGS sequence"/>
</dbReference>
<accession>A0ABV0MJ72</accession>
<evidence type="ECO:0000313" key="1">
    <source>
        <dbReference type="EMBL" id="MEQ2159152.1"/>
    </source>
</evidence>
<evidence type="ECO:0000313" key="2">
    <source>
        <dbReference type="Proteomes" id="UP001476798"/>
    </source>
</evidence>
<name>A0ABV0MJ72_9TELE</name>
<sequence length="121" mass="14183">MGNVRSPTHVNYDMPEERIRWSTLMEKDIFTYFTQCETRLSNIELPRNAITCNDLNCHRVELCSLYDKNVDSLLISGRHLCENKKHKAGMRMWRKFMQRQEGPLKPGCNQGDPGVVLYFCI</sequence>
<keyword evidence="2" id="KW-1185">Reference proteome</keyword>
<protein>
    <submittedName>
        <fullName evidence="1">Uncharacterized protein</fullName>
    </submittedName>
</protein>
<reference evidence="1 2" key="1">
    <citation type="submission" date="2021-06" db="EMBL/GenBank/DDBJ databases">
        <authorList>
            <person name="Palmer J.M."/>
        </authorList>
    </citation>
    <scope>NUCLEOTIDE SEQUENCE [LARGE SCALE GENOMIC DNA]</scope>
    <source>
        <strain evidence="1 2">GA_2019</strain>
        <tissue evidence="1">Muscle</tissue>
    </source>
</reference>
<gene>
    <name evidence="1" type="ORF">GOODEAATRI_019657</name>
</gene>
<organism evidence="1 2">
    <name type="scientific">Goodea atripinnis</name>
    <dbReference type="NCBI Taxonomy" id="208336"/>
    <lineage>
        <taxon>Eukaryota</taxon>
        <taxon>Metazoa</taxon>
        <taxon>Chordata</taxon>
        <taxon>Craniata</taxon>
        <taxon>Vertebrata</taxon>
        <taxon>Euteleostomi</taxon>
        <taxon>Actinopterygii</taxon>
        <taxon>Neopterygii</taxon>
        <taxon>Teleostei</taxon>
        <taxon>Neoteleostei</taxon>
        <taxon>Acanthomorphata</taxon>
        <taxon>Ovalentaria</taxon>
        <taxon>Atherinomorphae</taxon>
        <taxon>Cyprinodontiformes</taxon>
        <taxon>Goodeidae</taxon>
        <taxon>Goodea</taxon>
    </lineage>
</organism>
<proteinExistence type="predicted"/>
<dbReference type="EMBL" id="JAHRIO010001764">
    <property type="protein sequence ID" value="MEQ2159152.1"/>
    <property type="molecule type" value="Genomic_DNA"/>
</dbReference>
<comment type="caution">
    <text evidence="1">The sequence shown here is derived from an EMBL/GenBank/DDBJ whole genome shotgun (WGS) entry which is preliminary data.</text>
</comment>